<dbReference type="PRINTS" id="PR00377">
    <property type="entry name" value="IMPHPHTASES"/>
</dbReference>
<comment type="cofactor">
    <cofactor evidence="2 7 8">
        <name>Mg(2+)</name>
        <dbReference type="ChEBI" id="CHEBI:18420"/>
    </cofactor>
</comment>
<dbReference type="RefSeq" id="WP_190214206.1">
    <property type="nucleotide sequence ID" value="NZ_BNBO01000048.1"/>
</dbReference>
<evidence type="ECO:0000256" key="5">
    <source>
        <dbReference type="ARBA" id="ARBA00022801"/>
    </source>
</evidence>
<keyword evidence="5 8" id="KW-0378">Hydrolase</keyword>
<protein>
    <recommendedName>
        <fullName evidence="8">Inositol-1-monophosphatase</fullName>
        <ecNumber evidence="8">3.1.3.25</ecNumber>
    </recommendedName>
</protein>
<feature type="binding site" evidence="7">
    <location>
        <position position="220"/>
    </location>
    <ligand>
        <name>Mg(2+)</name>
        <dbReference type="ChEBI" id="CHEBI:18420"/>
        <label>2</label>
    </ligand>
</feature>
<dbReference type="GO" id="GO:0007165">
    <property type="term" value="P:signal transduction"/>
    <property type="evidence" value="ECO:0007669"/>
    <property type="project" value="TreeGrafter"/>
</dbReference>
<evidence type="ECO:0000313" key="10">
    <source>
        <dbReference type="Proteomes" id="UP000617734"/>
    </source>
</evidence>
<dbReference type="EMBL" id="BNBO01000048">
    <property type="protein sequence ID" value="GHH80721.1"/>
    <property type="molecule type" value="Genomic_DNA"/>
</dbReference>
<reference evidence="9" key="2">
    <citation type="submission" date="2020-09" db="EMBL/GenBank/DDBJ databases">
        <authorList>
            <person name="Sun Q."/>
            <person name="Ohkuma M."/>
        </authorList>
    </citation>
    <scope>NUCLEOTIDE SEQUENCE</scope>
    <source>
        <strain evidence="9">JCM 4646</strain>
    </source>
</reference>
<dbReference type="Gene3D" id="3.30.540.10">
    <property type="entry name" value="Fructose-1,6-Bisphosphatase, subunit A, domain 1"/>
    <property type="match status" value="1"/>
</dbReference>
<dbReference type="GeneID" id="95356493"/>
<feature type="binding site" evidence="7">
    <location>
        <position position="95"/>
    </location>
    <ligand>
        <name>Mg(2+)</name>
        <dbReference type="ChEBI" id="CHEBI:18420"/>
        <label>1</label>
        <note>catalytic</note>
    </ligand>
</feature>
<dbReference type="Proteomes" id="UP000617734">
    <property type="component" value="Unassembled WGS sequence"/>
</dbReference>
<dbReference type="PROSITE" id="PS00629">
    <property type="entry name" value="IMP_1"/>
    <property type="match status" value="1"/>
</dbReference>
<sequence length="271" mass="28311">MPDPVPSPDLLDELLSVALEAADLAGALLRDGRPADLGVAGTKSSPVDVVTEMDLASEQLVLELIGRRRPDDGYLGEEGADRPGRSGVRWVVDPLDGTVNYLYGLPSWGVSVAAELDGRAVVGVVAVPARGEVFHAVLGGGAHLDGRPIRTRPAAPWGQALVGTGFSYVQAVRVRQAEVLLGLMPEVRDIRRAGAAAVDLCDLAAGRLDGFYERGLQPWDRAAGLLIAAEAGALSGGRPGRPADGLLTVAAPPGVFEPLQARLEELGAWRD</sequence>
<dbReference type="PANTHER" id="PTHR20854:SF4">
    <property type="entry name" value="INOSITOL-1-MONOPHOSPHATASE-RELATED"/>
    <property type="match status" value="1"/>
</dbReference>
<dbReference type="GO" id="GO:0008934">
    <property type="term" value="F:inositol monophosphate 1-phosphatase activity"/>
    <property type="evidence" value="ECO:0007669"/>
    <property type="project" value="InterPro"/>
</dbReference>
<feature type="binding site" evidence="7">
    <location>
        <position position="93"/>
    </location>
    <ligand>
        <name>Mg(2+)</name>
        <dbReference type="ChEBI" id="CHEBI:18420"/>
        <label>2</label>
    </ligand>
</feature>
<dbReference type="EC" id="3.1.3.25" evidence="8"/>
<comment type="caution">
    <text evidence="9">The sequence shown here is derived from an EMBL/GenBank/DDBJ whole genome shotgun (WGS) entry which is preliminary data.</text>
</comment>
<evidence type="ECO:0000256" key="7">
    <source>
        <dbReference type="PIRSR" id="PIRSR600760-2"/>
    </source>
</evidence>
<dbReference type="InterPro" id="IPR020583">
    <property type="entry name" value="Inositol_monoP_metal-BS"/>
</dbReference>
<dbReference type="CDD" id="cd01639">
    <property type="entry name" value="IMPase"/>
    <property type="match status" value="1"/>
</dbReference>
<evidence type="ECO:0000256" key="4">
    <source>
        <dbReference type="ARBA" id="ARBA00022723"/>
    </source>
</evidence>
<proteinExistence type="inferred from homology"/>
<dbReference type="PANTHER" id="PTHR20854">
    <property type="entry name" value="INOSITOL MONOPHOSPHATASE"/>
    <property type="match status" value="1"/>
</dbReference>
<feature type="binding site" evidence="7">
    <location>
        <position position="77"/>
    </location>
    <ligand>
        <name>Mg(2+)</name>
        <dbReference type="ChEBI" id="CHEBI:18420"/>
        <label>1</label>
        <note>catalytic</note>
    </ligand>
</feature>
<keyword evidence="4 7" id="KW-0479">Metal-binding</keyword>
<dbReference type="GO" id="GO:0006020">
    <property type="term" value="P:inositol metabolic process"/>
    <property type="evidence" value="ECO:0007669"/>
    <property type="project" value="TreeGrafter"/>
</dbReference>
<evidence type="ECO:0000256" key="8">
    <source>
        <dbReference type="RuleBase" id="RU364068"/>
    </source>
</evidence>
<dbReference type="GO" id="GO:0046854">
    <property type="term" value="P:phosphatidylinositol phosphate biosynthetic process"/>
    <property type="evidence" value="ECO:0007669"/>
    <property type="project" value="InterPro"/>
</dbReference>
<evidence type="ECO:0000313" key="9">
    <source>
        <dbReference type="EMBL" id="GHH80721.1"/>
    </source>
</evidence>
<dbReference type="Gene3D" id="3.40.190.80">
    <property type="match status" value="1"/>
</dbReference>
<comment type="catalytic activity">
    <reaction evidence="1 8">
        <text>a myo-inositol phosphate + H2O = myo-inositol + phosphate</text>
        <dbReference type="Rhea" id="RHEA:24056"/>
        <dbReference type="ChEBI" id="CHEBI:15377"/>
        <dbReference type="ChEBI" id="CHEBI:17268"/>
        <dbReference type="ChEBI" id="CHEBI:43474"/>
        <dbReference type="ChEBI" id="CHEBI:84139"/>
        <dbReference type="EC" id="3.1.3.25"/>
    </reaction>
</comment>
<dbReference type="InterPro" id="IPR033942">
    <property type="entry name" value="IMPase"/>
</dbReference>
<keyword evidence="6 7" id="KW-0460">Magnesium</keyword>
<gene>
    <name evidence="9" type="primary">suhB</name>
    <name evidence="9" type="ORF">GCM10018781_61810</name>
</gene>
<comment type="similarity">
    <text evidence="3 8">Belongs to the inositol monophosphatase superfamily.</text>
</comment>
<dbReference type="InterPro" id="IPR000760">
    <property type="entry name" value="Inositol_monophosphatase-like"/>
</dbReference>
<feature type="binding site" evidence="7">
    <location>
        <position position="96"/>
    </location>
    <ligand>
        <name>Mg(2+)</name>
        <dbReference type="ChEBI" id="CHEBI:18420"/>
        <label>1</label>
        <note>catalytic</note>
    </ligand>
</feature>
<organism evidence="9 10">
    <name type="scientific">Kitasatospora indigofera</name>
    <dbReference type="NCBI Taxonomy" id="67307"/>
    <lineage>
        <taxon>Bacteria</taxon>
        <taxon>Bacillati</taxon>
        <taxon>Actinomycetota</taxon>
        <taxon>Actinomycetes</taxon>
        <taxon>Kitasatosporales</taxon>
        <taxon>Streptomycetaceae</taxon>
        <taxon>Kitasatospora</taxon>
    </lineage>
</organism>
<evidence type="ECO:0000256" key="2">
    <source>
        <dbReference type="ARBA" id="ARBA00001946"/>
    </source>
</evidence>
<name>A0A919GA22_9ACTN</name>
<dbReference type="Pfam" id="PF00459">
    <property type="entry name" value="Inositol_P"/>
    <property type="match status" value="1"/>
</dbReference>
<keyword evidence="10" id="KW-1185">Reference proteome</keyword>
<dbReference type="GO" id="GO:0046872">
    <property type="term" value="F:metal ion binding"/>
    <property type="evidence" value="ECO:0007669"/>
    <property type="project" value="UniProtKB-KW"/>
</dbReference>
<accession>A0A919GA22</accession>
<reference evidence="9" key="1">
    <citation type="journal article" date="2014" name="Int. J. Syst. Evol. Microbiol.">
        <title>Complete genome sequence of Corynebacterium casei LMG S-19264T (=DSM 44701T), isolated from a smear-ripened cheese.</title>
        <authorList>
            <consortium name="US DOE Joint Genome Institute (JGI-PGF)"/>
            <person name="Walter F."/>
            <person name="Albersmeier A."/>
            <person name="Kalinowski J."/>
            <person name="Ruckert C."/>
        </authorList>
    </citation>
    <scope>NUCLEOTIDE SEQUENCE</scope>
    <source>
        <strain evidence="9">JCM 4646</strain>
    </source>
</reference>
<dbReference type="AlphaFoldDB" id="A0A919GA22"/>
<evidence type="ECO:0000256" key="3">
    <source>
        <dbReference type="ARBA" id="ARBA00009759"/>
    </source>
</evidence>
<dbReference type="PROSITE" id="PS00630">
    <property type="entry name" value="IMP_2"/>
    <property type="match status" value="1"/>
</dbReference>
<dbReference type="InterPro" id="IPR020550">
    <property type="entry name" value="Inositol_monophosphatase_CS"/>
</dbReference>
<evidence type="ECO:0000256" key="1">
    <source>
        <dbReference type="ARBA" id="ARBA00001033"/>
    </source>
</evidence>
<dbReference type="SUPFAM" id="SSF56655">
    <property type="entry name" value="Carbohydrate phosphatase"/>
    <property type="match status" value="1"/>
</dbReference>
<evidence type="ECO:0000256" key="6">
    <source>
        <dbReference type="ARBA" id="ARBA00022842"/>
    </source>
</evidence>